<proteinExistence type="predicted"/>
<evidence type="ECO:0000313" key="2">
    <source>
        <dbReference type="Proteomes" id="UP000323274"/>
    </source>
</evidence>
<dbReference type="Gene3D" id="3.40.50.450">
    <property type="match status" value="1"/>
</dbReference>
<accession>A0A5A5TXG6</accession>
<protein>
    <submittedName>
        <fullName evidence="1">Uncharacterized protein</fullName>
    </submittedName>
</protein>
<name>A0A5A5TXG6_LEUCI</name>
<comment type="caution">
    <text evidence="1">The sequence shown here is derived from an EMBL/GenBank/DDBJ whole genome shotgun (WGS) entry which is preliminary data.</text>
</comment>
<dbReference type="Proteomes" id="UP000323274">
    <property type="component" value="Unassembled WGS sequence"/>
</dbReference>
<evidence type="ECO:0000313" key="1">
    <source>
        <dbReference type="EMBL" id="GDZ83241.1"/>
    </source>
</evidence>
<dbReference type="RefSeq" id="WP_004901083.1">
    <property type="nucleotide sequence ID" value="NZ_BJJW01000002.1"/>
</dbReference>
<dbReference type="AlphaFoldDB" id="A0A5A5TXG6"/>
<dbReference type="SUPFAM" id="SSF52309">
    <property type="entry name" value="N-(deoxy)ribosyltransferase-like"/>
    <property type="match status" value="1"/>
</dbReference>
<organism evidence="1 2">
    <name type="scientific">Leuconostoc citreum</name>
    <dbReference type="NCBI Taxonomy" id="33964"/>
    <lineage>
        <taxon>Bacteria</taxon>
        <taxon>Bacillati</taxon>
        <taxon>Bacillota</taxon>
        <taxon>Bacilli</taxon>
        <taxon>Lactobacillales</taxon>
        <taxon>Lactobacillaceae</taxon>
        <taxon>Leuconostoc</taxon>
    </lineage>
</organism>
<dbReference type="InterPro" id="IPR007710">
    <property type="entry name" value="Nucleoside_deoxyribTrfase"/>
</dbReference>
<sequence>MNEAKLIKELEEISRHVDNSKKLPGAKNIYLAAGWFSDHQEQLLKEAFTKLSANPTIAHIHVPLLHQYGGVALGTSNNTPDFEWGAMTYKADIKAIDNSDLTVAVFEAEDADTGTAMELGYSVASHTPVVSVFAGNIDEHPINLMLSFGTDAHVTSTDALADYDFFDITPNKYMGKLI</sequence>
<dbReference type="EMBL" id="BJJW01000002">
    <property type="protein sequence ID" value="GDZ83241.1"/>
    <property type="molecule type" value="Genomic_DNA"/>
</dbReference>
<dbReference type="Pfam" id="PF05014">
    <property type="entry name" value="Nuc_deoxyrib_tr"/>
    <property type="match status" value="1"/>
</dbReference>
<reference evidence="1 2" key="1">
    <citation type="submission" date="2019-04" db="EMBL/GenBank/DDBJ databases">
        <title>A pseudo-fructophilic Leuconostoc citreum strain F192-5 isolated from peel of satsuma mandarin: the first report for isolation and characterization of strain-dependent fructophilic-like characteristics.</title>
        <authorList>
            <person name="Maeno S."/>
            <person name="Tanizawa Y."/>
            <person name="Kajikawa A."/>
            <person name="Kanesaki Y."/>
            <person name="Kubota E."/>
            <person name="Arita M."/>
            <person name="Leon D."/>
            <person name="Endo A."/>
        </authorList>
    </citation>
    <scope>NUCLEOTIDE SEQUENCE [LARGE SCALE GENOMIC DNA]</scope>
    <source>
        <strain evidence="1 2">F192-5</strain>
    </source>
</reference>
<gene>
    <name evidence="1" type="ORF">LCIT_04830</name>
</gene>